<organism evidence="2 3">
    <name type="scientific">Miscanthus lutarioriparius</name>
    <dbReference type="NCBI Taxonomy" id="422564"/>
    <lineage>
        <taxon>Eukaryota</taxon>
        <taxon>Viridiplantae</taxon>
        <taxon>Streptophyta</taxon>
        <taxon>Embryophyta</taxon>
        <taxon>Tracheophyta</taxon>
        <taxon>Spermatophyta</taxon>
        <taxon>Magnoliopsida</taxon>
        <taxon>Liliopsida</taxon>
        <taxon>Poales</taxon>
        <taxon>Poaceae</taxon>
        <taxon>PACMAD clade</taxon>
        <taxon>Panicoideae</taxon>
        <taxon>Andropogonodae</taxon>
        <taxon>Andropogoneae</taxon>
        <taxon>Saccharinae</taxon>
        <taxon>Miscanthus</taxon>
    </lineage>
</organism>
<evidence type="ECO:0000313" key="2">
    <source>
        <dbReference type="EMBL" id="CAD6259864.1"/>
    </source>
</evidence>
<feature type="region of interest" description="Disordered" evidence="1">
    <location>
        <begin position="117"/>
        <end position="139"/>
    </location>
</feature>
<dbReference type="PANTHER" id="PTHR36804:SF1">
    <property type="entry name" value="OS04G0585600 PROTEIN"/>
    <property type="match status" value="1"/>
</dbReference>
<dbReference type="OrthoDB" id="2014574at2759"/>
<dbReference type="AlphaFoldDB" id="A0A811QQ27"/>
<reference evidence="2" key="1">
    <citation type="submission" date="2020-10" db="EMBL/GenBank/DDBJ databases">
        <authorList>
            <person name="Han B."/>
            <person name="Lu T."/>
            <person name="Zhao Q."/>
            <person name="Huang X."/>
            <person name="Zhao Y."/>
        </authorList>
    </citation>
    <scope>NUCLEOTIDE SEQUENCE</scope>
</reference>
<name>A0A811QQ27_9POAL</name>
<dbReference type="Proteomes" id="UP000604825">
    <property type="component" value="Unassembled WGS sequence"/>
</dbReference>
<sequence length="182" mass="20617">MAVMGIISFLPYFNWLNSQKLTVSVCDYWLSYQSNGYAEGELFCSAFHGTNLSLSPDESWLPIASIFSAFYIFRSVVELEAGIRSGDIESFKFIERAWKLISPSAAKEKDGHLGNKIGSIGMGDRQNRGIPTAHESRERLRNSDIFKRKLDDSNDEKQKKSVGTDAQRLLFSCIFLNLRKMV</sequence>
<gene>
    <name evidence="2" type="ORF">NCGR_LOCUS43301</name>
</gene>
<comment type="caution">
    <text evidence="2">The sequence shown here is derived from an EMBL/GenBank/DDBJ whole genome shotgun (WGS) entry which is preliminary data.</text>
</comment>
<protein>
    <submittedName>
        <fullName evidence="2">Uncharacterized protein</fullName>
    </submittedName>
</protein>
<accession>A0A811QQ27</accession>
<dbReference type="PANTHER" id="PTHR36804">
    <property type="entry name" value="OSJNBA0013K16.11 PROTEIN"/>
    <property type="match status" value="1"/>
</dbReference>
<keyword evidence="3" id="KW-1185">Reference proteome</keyword>
<evidence type="ECO:0000313" key="3">
    <source>
        <dbReference type="Proteomes" id="UP000604825"/>
    </source>
</evidence>
<proteinExistence type="predicted"/>
<evidence type="ECO:0000256" key="1">
    <source>
        <dbReference type="SAM" id="MobiDB-lite"/>
    </source>
</evidence>
<dbReference type="EMBL" id="CAJGYO010000011">
    <property type="protein sequence ID" value="CAD6259864.1"/>
    <property type="molecule type" value="Genomic_DNA"/>
</dbReference>